<accession>A0A7X5J811</accession>
<dbReference type="AlphaFoldDB" id="A0A7X5J811"/>
<organism evidence="1 2">
    <name type="scientific">Pannonibacter tanglangensis</name>
    <dbReference type="NCBI Taxonomy" id="2750084"/>
    <lineage>
        <taxon>Bacteria</taxon>
        <taxon>Pseudomonadati</taxon>
        <taxon>Pseudomonadota</taxon>
        <taxon>Alphaproteobacteria</taxon>
        <taxon>Hyphomicrobiales</taxon>
        <taxon>Stappiaceae</taxon>
        <taxon>Pannonibacter</taxon>
    </lineage>
</organism>
<reference evidence="2" key="1">
    <citation type="submission" date="2020-01" db="EMBL/GenBank/DDBJ databases">
        <authorList>
            <person name="Fang Y."/>
            <person name="Sun R."/>
            <person name="Nie L."/>
            <person name="He J."/>
            <person name="Hao L."/>
            <person name="Wang L."/>
            <person name="Su S."/>
            <person name="Lv E."/>
            <person name="Zhang Z."/>
            <person name="Xie R."/>
            <person name="Liu H."/>
        </authorList>
    </citation>
    <scope>NUCLEOTIDE SEQUENCE [LARGE SCALE GENOMIC DNA]</scope>
    <source>
        <strain evidence="2">XCT-53</strain>
    </source>
</reference>
<keyword evidence="2" id="KW-1185">Reference proteome</keyword>
<evidence type="ECO:0000313" key="2">
    <source>
        <dbReference type="Proteomes" id="UP000586722"/>
    </source>
</evidence>
<sequence>MDLVSPTPNRVEYIHDDKAQTRVAIFIVGIGAIACIVGSLVADSVWPAVLVGFAAFLAILRLQRQCARTKVVFDKANDRLLLEHRTPGGRLMGSERLQLSHLENVVLERAGLLHNFMSKKVWQRPVMIVAGRRVPLTFASYEAGSQPEEIAAQLREKFELPRSARFAGTSDETAPSSPGKAKRRAQEDQDEGGMVALARRARAIRQRSAEHDA</sequence>
<protein>
    <submittedName>
        <fullName evidence="1">Uncharacterized protein</fullName>
    </submittedName>
</protein>
<proteinExistence type="predicted"/>
<dbReference type="Proteomes" id="UP000586722">
    <property type="component" value="Unassembled WGS sequence"/>
</dbReference>
<gene>
    <name evidence="1" type="ORF">GWI72_03700</name>
</gene>
<name>A0A7X5J811_9HYPH</name>
<dbReference type="EMBL" id="JAABLQ010000001">
    <property type="protein sequence ID" value="NBN77367.1"/>
    <property type="molecule type" value="Genomic_DNA"/>
</dbReference>
<dbReference type="RefSeq" id="WP_161675691.1">
    <property type="nucleotide sequence ID" value="NZ_JAABLP010000002.1"/>
</dbReference>
<comment type="caution">
    <text evidence="1">The sequence shown here is derived from an EMBL/GenBank/DDBJ whole genome shotgun (WGS) entry which is preliminary data.</text>
</comment>
<evidence type="ECO:0000313" key="1">
    <source>
        <dbReference type="EMBL" id="NBN77367.1"/>
    </source>
</evidence>